<evidence type="ECO:0008006" key="4">
    <source>
        <dbReference type="Google" id="ProtNLM"/>
    </source>
</evidence>
<keyword evidence="1" id="KW-0812">Transmembrane</keyword>
<evidence type="ECO:0000256" key="1">
    <source>
        <dbReference type="SAM" id="Phobius"/>
    </source>
</evidence>
<keyword evidence="3" id="KW-1185">Reference proteome</keyword>
<keyword evidence="1" id="KW-0472">Membrane</keyword>
<dbReference type="InterPro" id="IPR046730">
    <property type="entry name" value="DUF6622"/>
</dbReference>
<keyword evidence="1" id="KW-1133">Transmembrane helix</keyword>
<proteinExistence type="predicted"/>
<dbReference type="RefSeq" id="WP_175110206.1">
    <property type="nucleotide sequence ID" value="NZ_CADIKF010000008.1"/>
</dbReference>
<reference evidence="2 3" key="1">
    <citation type="submission" date="2020-04" db="EMBL/GenBank/DDBJ databases">
        <authorList>
            <person name="De Canck E."/>
        </authorList>
    </citation>
    <scope>NUCLEOTIDE SEQUENCE [LARGE SCALE GENOMIC DNA]</scope>
    <source>
        <strain evidence="2 3">LMG 29739</strain>
    </source>
</reference>
<organism evidence="2 3">
    <name type="scientific">Paraburkholderia solisilvae</name>
    <dbReference type="NCBI Taxonomy" id="624376"/>
    <lineage>
        <taxon>Bacteria</taxon>
        <taxon>Pseudomonadati</taxon>
        <taxon>Pseudomonadota</taxon>
        <taxon>Betaproteobacteria</taxon>
        <taxon>Burkholderiales</taxon>
        <taxon>Burkholderiaceae</taxon>
        <taxon>Paraburkholderia</taxon>
    </lineage>
</organism>
<feature type="transmembrane region" description="Helical" evidence="1">
    <location>
        <begin position="135"/>
        <end position="156"/>
    </location>
</feature>
<evidence type="ECO:0000313" key="2">
    <source>
        <dbReference type="EMBL" id="CAB3752230.1"/>
    </source>
</evidence>
<dbReference type="Proteomes" id="UP000494329">
    <property type="component" value="Unassembled WGS sequence"/>
</dbReference>
<gene>
    <name evidence="2" type="ORF">LMG29739_01465</name>
</gene>
<name>A0A6J5DDD3_9BURK</name>
<evidence type="ECO:0000313" key="3">
    <source>
        <dbReference type="Proteomes" id="UP000494329"/>
    </source>
</evidence>
<feature type="transmembrane region" description="Helical" evidence="1">
    <location>
        <begin position="62"/>
        <end position="84"/>
    </location>
</feature>
<feature type="transmembrane region" description="Helical" evidence="1">
    <location>
        <begin position="96"/>
        <end position="115"/>
    </location>
</feature>
<feature type="transmembrane region" description="Helical" evidence="1">
    <location>
        <begin position="36"/>
        <end position="56"/>
    </location>
</feature>
<sequence>MTFEQIVRGTPVWVWILLVFLLSRGVKALNGGTAPLGKLAIVPVVFAVWGIVHLATEPAAGWQAACAWVFGVAVGLLAGAFIARKSRFTVDRSQKTVTLPGSAVSLILILVTFASKFWLGVELATSAPVPADSGYVVLDALVSGIVAGIFAGRFLIYWMRFRVQPGLPVNENL</sequence>
<dbReference type="Pfam" id="PF20327">
    <property type="entry name" value="DUF6622"/>
    <property type="match status" value="1"/>
</dbReference>
<dbReference type="AlphaFoldDB" id="A0A6J5DDD3"/>
<accession>A0A6J5DDD3</accession>
<protein>
    <recommendedName>
        <fullName evidence="4">DUF1453 domain-containing protein</fullName>
    </recommendedName>
</protein>
<dbReference type="EMBL" id="CADIKF010000008">
    <property type="protein sequence ID" value="CAB3752230.1"/>
    <property type="molecule type" value="Genomic_DNA"/>
</dbReference>